<evidence type="ECO:0000313" key="2">
    <source>
        <dbReference type="EMBL" id="CAA9336463.1"/>
    </source>
</evidence>
<feature type="non-terminal residue" evidence="2">
    <location>
        <position position="1"/>
    </location>
</feature>
<keyword evidence="2" id="KW-0645">Protease</keyword>
<feature type="non-terminal residue" evidence="2">
    <location>
        <position position="150"/>
    </location>
</feature>
<accession>A0A6J4LNG7</accession>
<feature type="compositionally biased region" description="Basic residues" evidence="1">
    <location>
        <begin position="130"/>
        <end position="142"/>
    </location>
</feature>
<dbReference type="AlphaFoldDB" id="A0A6J4LNG7"/>
<feature type="compositionally biased region" description="Low complexity" evidence="1">
    <location>
        <begin position="110"/>
        <end position="129"/>
    </location>
</feature>
<dbReference type="GO" id="GO:0006508">
    <property type="term" value="P:proteolysis"/>
    <property type="evidence" value="ECO:0007669"/>
    <property type="project" value="UniProtKB-KW"/>
</dbReference>
<proteinExistence type="predicted"/>
<organism evidence="2">
    <name type="scientific">uncultured Nocardioidaceae bacterium</name>
    <dbReference type="NCBI Taxonomy" id="253824"/>
    <lineage>
        <taxon>Bacteria</taxon>
        <taxon>Bacillati</taxon>
        <taxon>Actinomycetota</taxon>
        <taxon>Actinomycetes</taxon>
        <taxon>Propionibacteriales</taxon>
        <taxon>Nocardioidaceae</taxon>
        <taxon>environmental samples</taxon>
    </lineage>
</organism>
<dbReference type="EMBL" id="CADCUF010000166">
    <property type="protein sequence ID" value="CAA9336463.1"/>
    <property type="molecule type" value="Genomic_DNA"/>
</dbReference>
<sequence length="150" mass="16383">HRVQHARALRPRTSARGAARTGEVPRAVPALGAVREPRGLLADAGQPADGRRLGRHLRAHGCVAGRGGQAPCQRPGAARAAGRERGDHRHRRRVHLLAGTPRRLRRRAAARAGARLRAPSRPHALAGSRSRAHRRGHRRRHRAADPRPLL</sequence>
<keyword evidence="2" id="KW-0378">Hydrolase</keyword>
<reference evidence="2" key="1">
    <citation type="submission" date="2020-02" db="EMBL/GenBank/DDBJ databases">
        <authorList>
            <person name="Meier V. D."/>
        </authorList>
    </citation>
    <scope>NUCLEOTIDE SEQUENCE</scope>
    <source>
        <strain evidence="2">AVDCRST_MAG24</strain>
    </source>
</reference>
<protein>
    <submittedName>
        <fullName evidence="2">FIG056164: rhomboid family serine protease</fullName>
    </submittedName>
</protein>
<feature type="compositionally biased region" description="Basic residues" evidence="1">
    <location>
        <begin position="1"/>
        <end position="10"/>
    </location>
</feature>
<gene>
    <name evidence="2" type="ORF">AVDCRST_MAG24-1057</name>
</gene>
<feature type="region of interest" description="Disordered" evidence="1">
    <location>
        <begin position="1"/>
        <end position="23"/>
    </location>
</feature>
<name>A0A6J4LNG7_9ACTN</name>
<feature type="region of interest" description="Disordered" evidence="1">
    <location>
        <begin position="63"/>
        <end position="150"/>
    </location>
</feature>
<dbReference type="GO" id="GO:0008233">
    <property type="term" value="F:peptidase activity"/>
    <property type="evidence" value="ECO:0007669"/>
    <property type="project" value="UniProtKB-KW"/>
</dbReference>
<evidence type="ECO:0000256" key="1">
    <source>
        <dbReference type="SAM" id="MobiDB-lite"/>
    </source>
</evidence>